<accession>A0A0F9AJI9</accession>
<name>A0A0F9AJI9_9ZZZZ</name>
<organism evidence="2">
    <name type="scientific">marine sediment metagenome</name>
    <dbReference type="NCBI Taxonomy" id="412755"/>
    <lineage>
        <taxon>unclassified sequences</taxon>
        <taxon>metagenomes</taxon>
        <taxon>ecological metagenomes</taxon>
    </lineage>
</organism>
<dbReference type="EMBL" id="LAZR01054391">
    <property type="protein sequence ID" value="KKK78659.1"/>
    <property type="molecule type" value="Genomic_DNA"/>
</dbReference>
<dbReference type="AlphaFoldDB" id="A0A0F9AJI9"/>
<sequence length="369" mass="40244">MARVPQLQSNVNPTIGPSLTSGVRSTPAAFGAGVGRGVEQLGATGAQVASNLANQQIQQQDEDNKREIATAQIEQKKQLVAIQQEFSLLRGQEAVDRTDEFKERIDKVQTDLSVNFSNSVAQQDFLLESALDQINFSDNLFRTSENQRQVANRTAADAVLTEEQNIVVANYFDDDQVALSIARIGVQARASAIEAGLSPEEADISSQKFESTAVKTAVVAALAARNTARAQDIFKGEFGTLLKGQDLIDVEKMVSSAVDLEFAQEQADVVTSLSQKSDGTIDFEKAVNLLRETPGLKGKQLQDSLTELNKRVAEADAFKIQRVNDAESDLDKHLAQGGALSEWTAQNPDLWEEIQSDSVVFNRVQAYRE</sequence>
<feature type="non-terminal residue" evidence="2">
    <location>
        <position position="369"/>
    </location>
</feature>
<evidence type="ECO:0000256" key="1">
    <source>
        <dbReference type="SAM" id="MobiDB-lite"/>
    </source>
</evidence>
<gene>
    <name evidence="2" type="ORF">LCGC14_2841330</name>
</gene>
<feature type="region of interest" description="Disordered" evidence="1">
    <location>
        <begin position="1"/>
        <end position="23"/>
    </location>
</feature>
<proteinExistence type="predicted"/>
<reference evidence="2" key="1">
    <citation type="journal article" date="2015" name="Nature">
        <title>Complex archaea that bridge the gap between prokaryotes and eukaryotes.</title>
        <authorList>
            <person name="Spang A."/>
            <person name="Saw J.H."/>
            <person name="Jorgensen S.L."/>
            <person name="Zaremba-Niedzwiedzka K."/>
            <person name="Martijn J."/>
            <person name="Lind A.E."/>
            <person name="van Eijk R."/>
            <person name="Schleper C."/>
            <person name="Guy L."/>
            <person name="Ettema T.J."/>
        </authorList>
    </citation>
    <scope>NUCLEOTIDE SEQUENCE</scope>
</reference>
<evidence type="ECO:0000313" key="2">
    <source>
        <dbReference type="EMBL" id="KKK78659.1"/>
    </source>
</evidence>
<comment type="caution">
    <text evidence="2">The sequence shown here is derived from an EMBL/GenBank/DDBJ whole genome shotgun (WGS) entry which is preliminary data.</text>
</comment>
<protein>
    <submittedName>
        <fullName evidence="2">Uncharacterized protein</fullName>
    </submittedName>
</protein>